<sequence>MSRSLRRGSIAAIAAIAIASLSSCAAGNTPDTLQIKPDNAAATIGTSLRLNNIVIVTPVKSAGDYTGPANVVVNISNTGSNTVQLKSVTVGNGGTAAFTDAAGAPLASVPVPAGGAVAIGGQGNPAATFASASVKIGGFAKTTFTLQEVDKDNNAVGAPQTVTADAGVSSDSDVKNKDIYNGYGPTVAPSTTAPAKAASPSASAPATPGAGATTPAAPGTTATPGTGATTVAGTPVGTTPTAH</sequence>
<feature type="region of interest" description="Disordered" evidence="1">
    <location>
        <begin position="190"/>
        <end position="243"/>
    </location>
</feature>
<dbReference type="EMBL" id="CP163445">
    <property type="protein sequence ID" value="XDQ80282.1"/>
    <property type="molecule type" value="Genomic_DNA"/>
</dbReference>
<evidence type="ECO:0000313" key="3">
    <source>
        <dbReference type="EMBL" id="XDQ80282.1"/>
    </source>
</evidence>
<name>A0AB39TM67_9ACTN</name>
<proteinExistence type="predicted"/>
<accession>A0AB39TM67</accession>
<organism evidence="3">
    <name type="scientific">Streptomyces sp. Y1</name>
    <dbReference type="NCBI Taxonomy" id="3238634"/>
    <lineage>
        <taxon>Bacteria</taxon>
        <taxon>Bacillati</taxon>
        <taxon>Actinomycetota</taxon>
        <taxon>Actinomycetes</taxon>
        <taxon>Kitasatosporales</taxon>
        <taxon>Streptomycetaceae</taxon>
        <taxon>Streptomyces</taxon>
    </lineage>
</organism>
<evidence type="ECO:0008006" key="4">
    <source>
        <dbReference type="Google" id="ProtNLM"/>
    </source>
</evidence>
<protein>
    <recommendedName>
        <fullName evidence="4">DUF461 domain-containing protein</fullName>
    </recommendedName>
</protein>
<evidence type="ECO:0000256" key="1">
    <source>
        <dbReference type="SAM" id="MobiDB-lite"/>
    </source>
</evidence>
<keyword evidence="2" id="KW-0732">Signal</keyword>
<feature type="signal peptide" evidence="2">
    <location>
        <begin position="1"/>
        <end position="25"/>
    </location>
</feature>
<reference evidence="3" key="1">
    <citation type="submission" date="2024-07" db="EMBL/GenBank/DDBJ databases">
        <authorList>
            <person name="Yu S.T."/>
        </authorList>
    </citation>
    <scope>NUCLEOTIDE SEQUENCE</scope>
    <source>
        <strain evidence="3">Y1</strain>
    </source>
</reference>
<gene>
    <name evidence="3" type="ORF">AB2U05_18345</name>
</gene>
<dbReference type="AlphaFoldDB" id="A0AB39TM67"/>
<evidence type="ECO:0000256" key="2">
    <source>
        <dbReference type="SAM" id="SignalP"/>
    </source>
</evidence>
<dbReference type="PROSITE" id="PS51257">
    <property type="entry name" value="PROKAR_LIPOPROTEIN"/>
    <property type="match status" value="1"/>
</dbReference>
<feature type="chain" id="PRO_5044187639" description="DUF461 domain-containing protein" evidence="2">
    <location>
        <begin position="26"/>
        <end position="243"/>
    </location>
</feature>
<dbReference type="RefSeq" id="WP_369183758.1">
    <property type="nucleotide sequence ID" value="NZ_CP163445.1"/>
</dbReference>